<keyword evidence="1" id="KW-0812">Transmembrane</keyword>
<reference evidence="3" key="1">
    <citation type="submission" date="2013-09" db="EMBL/GenBank/DDBJ databases">
        <authorList>
            <person name="Zeng Z."/>
            <person name="Chen C."/>
        </authorList>
    </citation>
    <scope>NUCLEOTIDE SEQUENCE [LARGE SCALE GENOMIC DNA]</scope>
    <source>
        <strain evidence="3">DK69</strain>
    </source>
</reference>
<accession>V6S7G5</accession>
<proteinExistence type="predicted"/>
<evidence type="ECO:0000256" key="1">
    <source>
        <dbReference type="SAM" id="Phobius"/>
    </source>
</evidence>
<reference evidence="2 3" key="2">
    <citation type="journal article" date="2015" name="Stand. Genomic Sci.">
        <title>High quality draft genomic sequence of Flavobacterium enshiense DK69(T) and comparison among Flavobacterium genomes.</title>
        <authorList>
            <person name="Zeng Z."/>
            <person name="Chen C."/>
            <person name="Du H."/>
            <person name="Wang G."/>
            <person name="Li M."/>
        </authorList>
    </citation>
    <scope>NUCLEOTIDE SEQUENCE [LARGE SCALE GENOMIC DNA]</scope>
    <source>
        <strain evidence="2 3">DK69</strain>
    </source>
</reference>
<dbReference type="eggNOG" id="ENOG502ZX0H">
    <property type="taxonomic scope" value="Bacteria"/>
</dbReference>
<sequence>MKNYRIEIKWAIVYVIVSFIWIFIQKALGFFDSNISRHVFFSVLIVLVLIPLFYFEQTDKKKNFLNNKMMWKQGFISGCLVIVLATLFVPVLSYVTYELIAPDFFKKAIALYTESGKLNPIDAAARFNLRSSMLQGVSDNLSFGISFSAIMAFFTKSQ</sequence>
<comment type="caution">
    <text evidence="2">The sequence shown here is derived from an EMBL/GenBank/DDBJ whole genome shotgun (WGS) entry which is preliminary data.</text>
</comment>
<dbReference type="STRING" id="1107311.Q767_10780"/>
<dbReference type="AlphaFoldDB" id="V6S7G5"/>
<keyword evidence="1" id="KW-0472">Membrane</keyword>
<dbReference type="EMBL" id="JRLZ01000009">
    <property type="protein sequence ID" value="KGO95692.1"/>
    <property type="molecule type" value="Genomic_DNA"/>
</dbReference>
<dbReference type="PATRIC" id="fig|1107311.3.peg.1811"/>
<dbReference type="RefSeq" id="WP_023573833.1">
    <property type="nucleotide sequence ID" value="NZ_AVCS01000013.1"/>
</dbReference>
<dbReference type="OrthoDB" id="5766000at2"/>
<feature type="transmembrane region" description="Helical" evidence="1">
    <location>
        <begin position="75"/>
        <end position="97"/>
    </location>
</feature>
<feature type="transmembrane region" description="Helical" evidence="1">
    <location>
        <begin position="37"/>
        <end position="55"/>
    </location>
</feature>
<evidence type="ECO:0008006" key="4">
    <source>
        <dbReference type="Google" id="ProtNLM"/>
    </source>
</evidence>
<feature type="transmembrane region" description="Helical" evidence="1">
    <location>
        <begin position="12"/>
        <end position="31"/>
    </location>
</feature>
<protein>
    <recommendedName>
        <fullName evidence="4">DUF4199 domain-containing protein</fullName>
    </recommendedName>
</protein>
<dbReference type="InterPro" id="IPR025250">
    <property type="entry name" value="DUF4199"/>
</dbReference>
<dbReference type="Pfam" id="PF13858">
    <property type="entry name" value="DUF4199"/>
    <property type="match status" value="1"/>
</dbReference>
<evidence type="ECO:0000313" key="2">
    <source>
        <dbReference type="EMBL" id="KGO95692.1"/>
    </source>
</evidence>
<evidence type="ECO:0000313" key="3">
    <source>
        <dbReference type="Proteomes" id="UP000030149"/>
    </source>
</evidence>
<gene>
    <name evidence="2" type="ORF">Q767_10780</name>
</gene>
<organism evidence="2 3">
    <name type="scientific">Flavobacterium enshiense DK69</name>
    <dbReference type="NCBI Taxonomy" id="1107311"/>
    <lineage>
        <taxon>Bacteria</taxon>
        <taxon>Pseudomonadati</taxon>
        <taxon>Bacteroidota</taxon>
        <taxon>Flavobacteriia</taxon>
        <taxon>Flavobacteriales</taxon>
        <taxon>Flavobacteriaceae</taxon>
        <taxon>Flavobacterium</taxon>
    </lineage>
</organism>
<name>V6S7G5_9FLAO</name>
<keyword evidence="1" id="KW-1133">Transmembrane helix</keyword>
<dbReference type="Proteomes" id="UP000030149">
    <property type="component" value="Unassembled WGS sequence"/>
</dbReference>
<keyword evidence="3" id="KW-1185">Reference proteome</keyword>